<sequence length="158" mass="17405">MVQPRVRNLLISVGAAALMTVTGPAFAHPVPAAETSEATASDVAAAGFWSCSLLPGYTFTNTRRTTRCSTSGLRTQYYVQRPSDRLWACTVPSGFVYDSVQSTTRCSISGLRTQYRVRKPRTGLWACTVPPGYTYTATQRTTRCSVTGLRTKYRLRAY</sequence>
<dbReference type="EMBL" id="CP086322">
    <property type="protein sequence ID" value="UQA90568.1"/>
    <property type="molecule type" value="Genomic_DNA"/>
</dbReference>
<evidence type="ECO:0000313" key="2">
    <source>
        <dbReference type="EMBL" id="UQA90568.1"/>
    </source>
</evidence>
<proteinExistence type="predicted"/>
<gene>
    <name evidence="2" type="ORF">K9S39_00415</name>
</gene>
<accession>A0ABY4M0B6</accession>
<keyword evidence="1" id="KW-0732">Signal</keyword>
<evidence type="ECO:0008006" key="4">
    <source>
        <dbReference type="Google" id="ProtNLM"/>
    </source>
</evidence>
<protein>
    <recommendedName>
        <fullName evidence="4">Ig-like domain-containing protein</fullName>
    </recommendedName>
</protein>
<dbReference type="Proteomes" id="UP000830115">
    <property type="component" value="Chromosome"/>
</dbReference>
<feature type="chain" id="PRO_5046682372" description="Ig-like domain-containing protein" evidence="1">
    <location>
        <begin position="28"/>
        <end position="158"/>
    </location>
</feature>
<dbReference type="RefSeq" id="WP_248861308.1">
    <property type="nucleotide sequence ID" value="NZ_CP086322.1"/>
</dbReference>
<name>A0ABY4M0B6_9ACTN</name>
<evidence type="ECO:0000256" key="1">
    <source>
        <dbReference type="SAM" id="SignalP"/>
    </source>
</evidence>
<reference evidence="2" key="1">
    <citation type="submission" date="2021-10" db="EMBL/GenBank/DDBJ databases">
        <title>Streptomyces nigrumlapis sp.nov.,an antimicrobial producing actinobacterium isolated from Black Gobi rocks.</title>
        <authorList>
            <person name="Wen Y."/>
            <person name="Zhang W."/>
            <person name="Liu X.G."/>
        </authorList>
    </citation>
    <scope>NUCLEOTIDE SEQUENCE</scope>
    <source>
        <strain evidence="2">ST13-2-2</strain>
    </source>
</reference>
<keyword evidence="3" id="KW-1185">Reference proteome</keyword>
<feature type="signal peptide" evidence="1">
    <location>
        <begin position="1"/>
        <end position="27"/>
    </location>
</feature>
<evidence type="ECO:0000313" key="3">
    <source>
        <dbReference type="Proteomes" id="UP000830115"/>
    </source>
</evidence>
<organism evidence="2 3">
    <name type="scientific">Streptomyces halobius</name>
    <dbReference type="NCBI Taxonomy" id="2879846"/>
    <lineage>
        <taxon>Bacteria</taxon>
        <taxon>Bacillati</taxon>
        <taxon>Actinomycetota</taxon>
        <taxon>Actinomycetes</taxon>
        <taxon>Kitasatosporales</taxon>
        <taxon>Streptomycetaceae</taxon>
        <taxon>Streptomyces</taxon>
    </lineage>
</organism>